<organism evidence="2 3">
    <name type="scientific">Pseudomonas straminea</name>
    <dbReference type="NCBI Taxonomy" id="47882"/>
    <lineage>
        <taxon>Bacteria</taxon>
        <taxon>Pseudomonadati</taxon>
        <taxon>Pseudomonadota</taxon>
        <taxon>Gammaproteobacteria</taxon>
        <taxon>Pseudomonadales</taxon>
        <taxon>Pseudomonadaceae</taxon>
        <taxon>Phytopseudomonas</taxon>
    </lineage>
</organism>
<protein>
    <submittedName>
        <fullName evidence="2">Uncharacterized protein</fullName>
    </submittedName>
</protein>
<gene>
    <name evidence="2" type="ORF">SAMN05216372_101402</name>
</gene>
<feature type="transmembrane region" description="Helical" evidence="1">
    <location>
        <begin position="88"/>
        <end position="110"/>
    </location>
</feature>
<evidence type="ECO:0000256" key="1">
    <source>
        <dbReference type="SAM" id="Phobius"/>
    </source>
</evidence>
<dbReference type="EMBL" id="FOMO01000001">
    <property type="protein sequence ID" value="SFD36683.1"/>
    <property type="molecule type" value="Genomic_DNA"/>
</dbReference>
<proteinExistence type="predicted"/>
<accession>A0A1I1RYS3</accession>
<evidence type="ECO:0000313" key="3">
    <source>
        <dbReference type="Proteomes" id="UP000243950"/>
    </source>
</evidence>
<dbReference type="RefSeq" id="WP_093500459.1">
    <property type="nucleotide sequence ID" value="NZ_BSSG01000001.1"/>
</dbReference>
<name>A0A1I1RYS3_PSEOC</name>
<keyword evidence="1" id="KW-0472">Membrane</keyword>
<sequence>MPQNSRLWLPFGLAVLVATVLGSIVQTQFNLAALQQLGAQIPPAIRLQATARDLLGFSPTLAALVIAAFIIALPLTTWLAPARGALRWLAFLLAGALAMWLALTFANAVAPMPTLIGANRTLVGTLALMCCGGLGSLVFARFSGGAR</sequence>
<keyword evidence="1" id="KW-1133">Transmembrane helix</keyword>
<reference evidence="3" key="1">
    <citation type="submission" date="2016-10" db="EMBL/GenBank/DDBJ databases">
        <authorList>
            <person name="Varghese N."/>
            <person name="Submissions S."/>
        </authorList>
    </citation>
    <scope>NUCLEOTIDE SEQUENCE [LARGE SCALE GENOMIC DNA]</scope>
    <source>
        <strain evidence="3">JCM 2783</strain>
    </source>
</reference>
<feature type="transmembrane region" description="Helical" evidence="1">
    <location>
        <begin position="122"/>
        <end position="142"/>
    </location>
</feature>
<keyword evidence="3" id="KW-1185">Reference proteome</keyword>
<keyword evidence="1" id="KW-0812">Transmembrane</keyword>
<evidence type="ECO:0000313" key="2">
    <source>
        <dbReference type="EMBL" id="SFD36683.1"/>
    </source>
</evidence>
<dbReference type="Proteomes" id="UP000243950">
    <property type="component" value="Unassembled WGS sequence"/>
</dbReference>
<dbReference type="AlphaFoldDB" id="A0A1I1RYS3"/>
<feature type="transmembrane region" description="Helical" evidence="1">
    <location>
        <begin position="61"/>
        <end position="81"/>
    </location>
</feature>